<evidence type="ECO:0000256" key="3">
    <source>
        <dbReference type="ARBA" id="ARBA00023163"/>
    </source>
</evidence>
<dbReference type="SUPFAM" id="SSF46785">
    <property type="entry name" value="Winged helix' DNA-binding domain"/>
    <property type="match status" value="1"/>
</dbReference>
<evidence type="ECO:0000256" key="2">
    <source>
        <dbReference type="ARBA" id="ARBA00023125"/>
    </source>
</evidence>
<evidence type="ECO:0000256" key="1">
    <source>
        <dbReference type="ARBA" id="ARBA00023015"/>
    </source>
</evidence>
<dbReference type="PANTHER" id="PTHR33154">
    <property type="entry name" value="TRANSCRIPTIONAL REGULATOR, ARSR FAMILY"/>
    <property type="match status" value="1"/>
</dbReference>
<dbReference type="EMBL" id="JADAKE010000017">
    <property type="protein sequence ID" value="MBF8808262.1"/>
    <property type="molecule type" value="Genomic_DNA"/>
</dbReference>
<dbReference type="InterPro" id="IPR011991">
    <property type="entry name" value="ArsR-like_HTH"/>
</dbReference>
<dbReference type="AlphaFoldDB" id="A0A931FBA4"/>
<dbReference type="PRINTS" id="PR00778">
    <property type="entry name" value="HTHARSR"/>
</dbReference>
<dbReference type="Pfam" id="PF01022">
    <property type="entry name" value="HTH_5"/>
    <property type="match status" value="1"/>
</dbReference>
<sequence length="108" mass="12257">MKNLMKLKQDFSDCSQILVALGDEKRQAIIIRLLEDKACKGVRVCDLIEATQLSRPAISHHLKILKDAQIVTYQSVGTKNYYYLTHDVSAINQLKNLIENVTKLLGEE</sequence>
<dbReference type="InterPro" id="IPR001845">
    <property type="entry name" value="HTH_ArsR_DNA-bd_dom"/>
</dbReference>
<dbReference type="InterPro" id="IPR051081">
    <property type="entry name" value="HTH_MetalResp_TranReg"/>
</dbReference>
<dbReference type="GO" id="GO:0003700">
    <property type="term" value="F:DNA-binding transcription factor activity"/>
    <property type="evidence" value="ECO:0007669"/>
    <property type="project" value="InterPro"/>
</dbReference>
<reference evidence="5" key="1">
    <citation type="submission" date="2020-09" db="EMBL/GenBank/DDBJ databases">
        <title>Genomic insights into the novelty and pathogenicity of a unique biofilm-forming Enterococcus sp. bacteria (Enterococcus lacertideformus) identified in reptiles.</title>
        <authorList>
            <person name="Agius J.E."/>
            <person name="Phalen D.N."/>
            <person name="Rose K."/>
            <person name="Eden J.-S."/>
        </authorList>
    </citation>
    <scope>NUCLEOTIDE SEQUENCE</scope>
    <source>
        <strain evidence="5">PHRS 0518</strain>
    </source>
</reference>
<gene>
    <name evidence="5" type="ORF">IC227_08075</name>
</gene>
<dbReference type="CDD" id="cd00090">
    <property type="entry name" value="HTH_ARSR"/>
    <property type="match status" value="1"/>
</dbReference>
<dbReference type="GO" id="GO:0003677">
    <property type="term" value="F:DNA binding"/>
    <property type="evidence" value="ECO:0007669"/>
    <property type="project" value="UniProtKB-KW"/>
</dbReference>
<dbReference type="PANTHER" id="PTHR33154:SF18">
    <property type="entry name" value="ARSENICAL RESISTANCE OPERON REPRESSOR"/>
    <property type="match status" value="1"/>
</dbReference>
<keyword evidence="6" id="KW-1185">Reference proteome</keyword>
<feature type="domain" description="HTH arsR-type" evidence="4">
    <location>
        <begin position="7"/>
        <end position="108"/>
    </location>
</feature>
<dbReference type="SMART" id="SM00418">
    <property type="entry name" value="HTH_ARSR"/>
    <property type="match status" value="1"/>
</dbReference>
<dbReference type="InterPro" id="IPR036390">
    <property type="entry name" value="WH_DNA-bd_sf"/>
</dbReference>
<dbReference type="PROSITE" id="PS50987">
    <property type="entry name" value="HTH_ARSR_2"/>
    <property type="match status" value="1"/>
</dbReference>
<dbReference type="Proteomes" id="UP000637757">
    <property type="component" value="Unassembled WGS sequence"/>
</dbReference>
<dbReference type="NCBIfam" id="NF033788">
    <property type="entry name" value="HTH_metalloreg"/>
    <property type="match status" value="1"/>
</dbReference>
<keyword evidence="3" id="KW-0804">Transcription</keyword>
<protein>
    <submittedName>
        <fullName evidence="5">Winged helix-turn-helix transcriptional regulator</fullName>
    </submittedName>
</protein>
<evidence type="ECO:0000313" key="6">
    <source>
        <dbReference type="Proteomes" id="UP000637757"/>
    </source>
</evidence>
<dbReference type="InterPro" id="IPR036388">
    <property type="entry name" value="WH-like_DNA-bd_sf"/>
</dbReference>
<comment type="caution">
    <text evidence="5">The sequence shown here is derived from an EMBL/GenBank/DDBJ whole genome shotgun (WGS) entry which is preliminary data.</text>
</comment>
<evidence type="ECO:0000259" key="4">
    <source>
        <dbReference type="PROSITE" id="PS50987"/>
    </source>
</evidence>
<keyword evidence="2" id="KW-0238">DNA-binding</keyword>
<keyword evidence="1" id="KW-0805">Transcription regulation</keyword>
<accession>A0A931FBA4</accession>
<name>A0A931FBA4_9ENTE</name>
<evidence type="ECO:0000313" key="5">
    <source>
        <dbReference type="EMBL" id="MBF8808262.1"/>
    </source>
</evidence>
<organism evidence="5 6">
    <name type="scientific">Enterococcus lacertideformus</name>
    <dbReference type="NCBI Taxonomy" id="2771493"/>
    <lineage>
        <taxon>Bacteria</taxon>
        <taxon>Bacillati</taxon>
        <taxon>Bacillota</taxon>
        <taxon>Bacilli</taxon>
        <taxon>Lactobacillales</taxon>
        <taxon>Enterococcaceae</taxon>
        <taxon>Enterococcus</taxon>
    </lineage>
</organism>
<proteinExistence type="predicted"/>
<dbReference type="Gene3D" id="1.10.10.10">
    <property type="entry name" value="Winged helix-like DNA-binding domain superfamily/Winged helix DNA-binding domain"/>
    <property type="match status" value="1"/>
</dbReference>